<comment type="caution">
    <text evidence="1">The sequence shown here is derived from an EMBL/GenBank/DDBJ whole genome shotgun (WGS) entry which is preliminary data.</text>
</comment>
<evidence type="ECO:0000313" key="2">
    <source>
        <dbReference type="Proteomes" id="UP000823775"/>
    </source>
</evidence>
<evidence type="ECO:0000313" key="1">
    <source>
        <dbReference type="EMBL" id="MCE0480934.1"/>
    </source>
</evidence>
<reference evidence="1 2" key="1">
    <citation type="journal article" date="2021" name="BMC Genomics">
        <title>Datura genome reveals duplications of psychoactive alkaloid biosynthetic genes and high mutation rate following tissue culture.</title>
        <authorList>
            <person name="Rajewski A."/>
            <person name="Carter-House D."/>
            <person name="Stajich J."/>
            <person name="Litt A."/>
        </authorList>
    </citation>
    <scope>NUCLEOTIDE SEQUENCE [LARGE SCALE GENOMIC DNA]</scope>
    <source>
        <strain evidence="1">AR-01</strain>
    </source>
</reference>
<proteinExistence type="predicted"/>
<name>A0ABS8VKX5_DATST</name>
<protein>
    <submittedName>
        <fullName evidence="1">Uncharacterized protein</fullName>
    </submittedName>
</protein>
<sequence>MKMDKMSYLEMSGSCLREASGQAVMVEWVVFKGITPTSKGDGADQITQNFKMNWCGRLTESSIADYGGMTPEPSVVDAVAAIALIGSYVAISVAGDPPEQLCNWHRIRRPWQGNNGLALPSSHAIEPILGLKIGVPRLLVASLSLPSSEPGLSLLELDMSAEESFPSSD</sequence>
<accession>A0ABS8VKX5</accession>
<keyword evidence="2" id="KW-1185">Reference proteome</keyword>
<organism evidence="1 2">
    <name type="scientific">Datura stramonium</name>
    <name type="common">Jimsonweed</name>
    <name type="synonym">Common thornapple</name>
    <dbReference type="NCBI Taxonomy" id="4076"/>
    <lineage>
        <taxon>Eukaryota</taxon>
        <taxon>Viridiplantae</taxon>
        <taxon>Streptophyta</taxon>
        <taxon>Embryophyta</taxon>
        <taxon>Tracheophyta</taxon>
        <taxon>Spermatophyta</taxon>
        <taxon>Magnoliopsida</taxon>
        <taxon>eudicotyledons</taxon>
        <taxon>Gunneridae</taxon>
        <taxon>Pentapetalae</taxon>
        <taxon>asterids</taxon>
        <taxon>lamiids</taxon>
        <taxon>Solanales</taxon>
        <taxon>Solanaceae</taxon>
        <taxon>Solanoideae</taxon>
        <taxon>Datureae</taxon>
        <taxon>Datura</taxon>
    </lineage>
</organism>
<gene>
    <name evidence="1" type="ORF">HAX54_038165</name>
</gene>
<dbReference type="Proteomes" id="UP000823775">
    <property type="component" value="Unassembled WGS sequence"/>
</dbReference>
<dbReference type="EMBL" id="JACEIK010005199">
    <property type="protein sequence ID" value="MCE0480934.1"/>
    <property type="molecule type" value="Genomic_DNA"/>
</dbReference>